<dbReference type="PANTHER" id="PTHR19359:SF112">
    <property type="entry name" value="CYTOCHROME B5 HEME-BINDING DOMAIN-CONTAINING PROTEIN"/>
    <property type="match status" value="1"/>
</dbReference>
<accession>A0A0P1BCK9</accession>
<dbReference type="OrthoDB" id="260519at2759"/>
<dbReference type="FunFam" id="3.10.120.10:FF:000007">
    <property type="entry name" value="Sulfite oxidase, mitochondrial"/>
    <property type="match status" value="1"/>
</dbReference>
<dbReference type="STRING" id="401625.A0A0P1BCK9"/>
<dbReference type="SMART" id="SM01117">
    <property type="entry name" value="Cyt-b5"/>
    <property type="match status" value="1"/>
</dbReference>
<evidence type="ECO:0000256" key="2">
    <source>
        <dbReference type="ARBA" id="ARBA00022723"/>
    </source>
</evidence>
<dbReference type="PROSITE" id="PS50255">
    <property type="entry name" value="CYTOCHROME_B5_2"/>
    <property type="match status" value="1"/>
</dbReference>
<name>A0A0P1BCK9_9BASI</name>
<keyword evidence="3 5" id="KW-0408">Iron</keyword>
<proteinExistence type="inferred from homology"/>
<dbReference type="Proteomes" id="UP000054845">
    <property type="component" value="Unassembled WGS sequence"/>
</dbReference>
<dbReference type="InterPro" id="IPR001199">
    <property type="entry name" value="Cyt_B5-like_heme/steroid-bd"/>
</dbReference>
<dbReference type="Pfam" id="PF00173">
    <property type="entry name" value="Cyt-b5"/>
    <property type="match status" value="1"/>
</dbReference>
<dbReference type="GO" id="GO:0005789">
    <property type="term" value="C:endoplasmic reticulum membrane"/>
    <property type="evidence" value="ECO:0007669"/>
    <property type="project" value="TreeGrafter"/>
</dbReference>
<evidence type="ECO:0000256" key="3">
    <source>
        <dbReference type="ARBA" id="ARBA00023004"/>
    </source>
</evidence>
<keyword evidence="8" id="KW-1185">Reference proteome</keyword>
<sequence>MPDAKTFSIDEIKKHNSEESIWVVIDGGVYDMTSFLDDHPGGKKPVLRMSGKDASEAFWTYHNEKILSKIGAKLKIGELEPNAKL</sequence>
<protein>
    <submittedName>
        <fullName evidence="7">Cytochrome b5</fullName>
    </submittedName>
</protein>
<dbReference type="SUPFAM" id="SSF55856">
    <property type="entry name" value="Cytochrome b5-like heme/steroid binding domain"/>
    <property type="match status" value="1"/>
</dbReference>
<evidence type="ECO:0000256" key="5">
    <source>
        <dbReference type="RuleBase" id="RU362121"/>
    </source>
</evidence>
<dbReference type="PANTHER" id="PTHR19359">
    <property type="entry name" value="CYTOCHROME B5"/>
    <property type="match status" value="1"/>
</dbReference>
<dbReference type="InterPro" id="IPR036400">
    <property type="entry name" value="Cyt_B5-like_heme/steroid_sf"/>
</dbReference>
<evidence type="ECO:0000256" key="4">
    <source>
        <dbReference type="ARBA" id="ARBA00038168"/>
    </source>
</evidence>
<organism evidence="7 8">
    <name type="scientific">Ceraceosorus bombacis</name>
    <dbReference type="NCBI Taxonomy" id="401625"/>
    <lineage>
        <taxon>Eukaryota</taxon>
        <taxon>Fungi</taxon>
        <taxon>Dikarya</taxon>
        <taxon>Basidiomycota</taxon>
        <taxon>Ustilaginomycotina</taxon>
        <taxon>Exobasidiomycetes</taxon>
        <taxon>Ceraceosorales</taxon>
        <taxon>Ceraceosoraceae</taxon>
        <taxon>Ceraceosorus</taxon>
    </lineage>
</organism>
<dbReference type="InterPro" id="IPR050668">
    <property type="entry name" value="Cytochrome_b5"/>
</dbReference>
<dbReference type="PRINTS" id="PR00363">
    <property type="entry name" value="CYTOCHROMEB5"/>
</dbReference>
<dbReference type="AlphaFoldDB" id="A0A0P1BCK9"/>
<dbReference type="GO" id="GO:0020037">
    <property type="term" value="F:heme binding"/>
    <property type="evidence" value="ECO:0007669"/>
    <property type="project" value="UniProtKB-UniRule"/>
</dbReference>
<comment type="similarity">
    <text evidence="4 5">Belongs to the cytochrome b5 family.</text>
</comment>
<keyword evidence="2 5" id="KW-0479">Metal-binding</keyword>
<dbReference type="Gene3D" id="3.10.120.10">
    <property type="entry name" value="Cytochrome b5-like heme/steroid binding domain"/>
    <property type="match status" value="1"/>
</dbReference>
<dbReference type="GO" id="GO:0046872">
    <property type="term" value="F:metal ion binding"/>
    <property type="evidence" value="ECO:0007669"/>
    <property type="project" value="UniProtKB-UniRule"/>
</dbReference>
<evidence type="ECO:0000256" key="1">
    <source>
        <dbReference type="ARBA" id="ARBA00022617"/>
    </source>
</evidence>
<keyword evidence="1 5" id="KW-0349">Heme</keyword>
<reference evidence="8" key="1">
    <citation type="submission" date="2014-09" db="EMBL/GenBank/DDBJ databases">
        <authorList>
            <person name="Sharma Rahul"/>
            <person name="Thines Marco"/>
        </authorList>
    </citation>
    <scope>NUCLEOTIDE SEQUENCE [LARGE SCALE GENOMIC DNA]</scope>
</reference>
<evidence type="ECO:0000259" key="6">
    <source>
        <dbReference type="PROSITE" id="PS50255"/>
    </source>
</evidence>
<dbReference type="PROSITE" id="PS00191">
    <property type="entry name" value="CYTOCHROME_B5_1"/>
    <property type="match status" value="1"/>
</dbReference>
<evidence type="ECO:0000313" key="8">
    <source>
        <dbReference type="Proteomes" id="UP000054845"/>
    </source>
</evidence>
<feature type="domain" description="Cytochrome b5 heme-binding" evidence="6">
    <location>
        <begin position="4"/>
        <end position="80"/>
    </location>
</feature>
<dbReference type="EMBL" id="CCYA01000221">
    <property type="protein sequence ID" value="CEH13483.1"/>
    <property type="molecule type" value="Genomic_DNA"/>
</dbReference>
<dbReference type="InterPro" id="IPR018506">
    <property type="entry name" value="Cyt_B5_heme-BS"/>
</dbReference>
<evidence type="ECO:0000313" key="7">
    <source>
        <dbReference type="EMBL" id="CEH13483.1"/>
    </source>
</evidence>